<gene>
    <name evidence="1" type="ORF">IAA06_11275</name>
</gene>
<accession>A0A9D2LU91</accession>
<proteinExistence type="predicted"/>
<organism evidence="1 2">
    <name type="scientific">Candidatus Blautia faecavium</name>
    <dbReference type="NCBI Taxonomy" id="2838487"/>
    <lineage>
        <taxon>Bacteria</taxon>
        <taxon>Bacillati</taxon>
        <taxon>Bacillota</taxon>
        <taxon>Clostridia</taxon>
        <taxon>Lachnospirales</taxon>
        <taxon>Lachnospiraceae</taxon>
        <taxon>Blautia</taxon>
    </lineage>
</organism>
<dbReference type="Proteomes" id="UP000823842">
    <property type="component" value="Unassembled WGS sequence"/>
</dbReference>
<evidence type="ECO:0000313" key="2">
    <source>
        <dbReference type="Proteomes" id="UP000823842"/>
    </source>
</evidence>
<comment type="caution">
    <text evidence="1">The sequence shown here is derived from an EMBL/GenBank/DDBJ whole genome shotgun (WGS) entry which is preliminary data.</text>
</comment>
<dbReference type="AlphaFoldDB" id="A0A9D2LU91"/>
<sequence length="163" mass="19243">MKVQELRQLLSGVDRTLLEKAFVESYKQFSKAKKEKVDLLIQEILEGKEVKKTDKNAVLDFDAFEQEVLDFIANAKAQNYLAPNRIIPKNQRSKWRFLVKNYIKALEKIQLEDPNYDRAVILLEAIYKLMCHGCNYYIFSSDDPFRSIGWQQPDLYQLLVKKY</sequence>
<protein>
    <submittedName>
        <fullName evidence="1">Uncharacterized protein</fullName>
    </submittedName>
</protein>
<dbReference type="EMBL" id="DWYZ01000210">
    <property type="protein sequence ID" value="HJB29359.1"/>
    <property type="molecule type" value="Genomic_DNA"/>
</dbReference>
<evidence type="ECO:0000313" key="1">
    <source>
        <dbReference type="EMBL" id="HJB29359.1"/>
    </source>
</evidence>
<name>A0A9D2LU91_9FIRM</name>
<reference evidence="1" key="2">
    <citation type="submission" date="2021-04" db="EMBL/GenBank/DDBJ databases">
        <authorList>
            <person name="Gilroy R."/>
        </authorList>
    </citation>
    <scope>NUCLEOTIDE SEQUENCE</scope>
    <source>
        <strain evidence="1">ChiSjej1B19-5720</strain>
    </source>
</reference>
<reference evidence="1" key="1">
    <citation type="journal article" date="2021" name="PeerJ">
        <title>Extensive microbial diversity within the chicken gut microbiome revealed by metagenomics and culture.</title>
        <authorList>
            <person name="Gilroy R."/>
            <person name="Ravi A."/>
            <person name="Getino M."/>
            <person name="Pursley I."/>
            <person name="Horton D.L."/>
            <person name="Alikhan N.F."/>
            <person name="Baker D."/>
            <person name="Gharbi K."/>
            <person name="Hall N."/>
            <person name="Watson M."/>
            <person name="Adriaenssens E.M."/>
            <person name="Foster-Nyarko E."/>
            <person name="Jarju S."/>
            <person name="Secka A."/>
            <person name="Antonio M."/>
            <person name="Oren A."/>
            <person name="Chaudhuri R.R."/>
            <person name="La Ragione R."/>
            <person name="Hildebrand F."/>
            <person name="Pallen M.J."/>
        </authorList>
    </citation>
    <scope>NUCLEOTIDE SEQUENCE</scope>
    <source>
        <strain evidence="1">ChiSjej1B19-5720</strain>
    </source>
</reference>